<accession>X1GV70</accession>
<gene>
    <name evidence="1" type="ORF">S03H2_37422</name>
</gene>
<organism evidence="1">
    <name type="scientific">marine sediment metagenome</name>
    <dbReference type="NCBI Taxonomy" id="412755"/>
    <lineage>
        <taxon>unclassified sequences</taxon>
        <taxon>metagenomes</taxon>
        <taxon>ecological metagenomes</taxon>
    </lineage>
</organism>
<name>X1GV70_9ZZZZ</name>
<reference evidence="1" key="1">
    <citation type="journal article" date="2014" name="Front. Microbiol.">
        <title>High frequency of phylogenetically diverse reductive dehalogenase-homologous genes in deep subseafloor sedimentary metagenomes.</title>
        <authorList>
            <person name="Kawai M."/>
            <person name="Futagami T."/>
            <person name="Toyoda A."/>
            <person name="Takaki Y."/>
            <person name="Nishi S."/>
            <person name="Hori S."/>
            <person name="Arai W."/>
            <person name="Tsubouchi T."/>
            <person name="Morono Y."/>
            <person name="Uchiyama I."/>
            <person name="Ito T."/>
            <person name="Fujiyama A."/>
            <person name="Inagaki F."/>
            <person name="Takami H."/>
        </authorList>
    </citation>
    <scope>NUCLEOTIDE SEQUENCE</scope>
    <source>
        <strain evidence="1">Expedition CK06-06</strain>
    </source>
</reference>
<dbReference type="AlphaFoldDB" id="X1GV70"/>
<evidence type="ECO:0000313" key="1">
    <source>
        <dbReference type="EMBL" id="GAH48770.1"/>
    </source>
</evidence>
<comment type="caution">
    <text evidence="1">The sequence shown here is derived from an EMBL/GenBank/DDBJ whole genome shotgun (WGS) entry which is preliminary data.</text>
</comment>
<dbReference type="PANTHER" id="PTHR35004:SF8">
    <property type="entry name" value="TRANSPOSASE RV3428C-RELATED"/>
    <property type="match status" value="1"/>
</dbReference>
<dbReference type="EMBL" id="BARU01023036">
    <property type="protein sequence ID" value="GAH48770.1"/>
    <property type="molecule type" value="Genomic_DNA"/>
</dbReference>
<sequence>MVTKVLKGQERQLTEQFLRFKAHYGFEAVFCNIGAGHEKGSIEAKVGYHRRNMLVPMPRVDDLAQFNSDLFTLCERDGDRDHYRKEATHNELFQKDLLSLLKLPPAPFDPARYERIKTNGYGRFYLEGGLHEYSVSPKFVKSYVMVKITALDVIPLDESLRPITVHKRLY</sequence>
<dbReference type="PANTHER" id="PTHR35004">
    <property type="entry name" value="TRANSPOSASE RV3428C-RELATED"/>
    <property type="match status" value="1"/>
</dbReference>
<feature type="non-terminal residue" evidence="1">
    <location>
        <position position="170"/>
    </location>
</feature>
<protein>
    <recommendedName>
        <fullName evidence="2">Integrase catalytic domain-containing protein</fullName>
    </recommendedName>
</protein>
<proteinExistence type="predicted"/>
<evidence type="ECO:0008006" key="2">
    <source>
        <dbReference type="Google" id="ProtNLM"/>
    </source>
</evidence>